<dbReference type="Gene3D" id="1.20.59.10">
    <property type="entry name" value="Chorismate mutase"/>
    <property type="match status" value="1"/>
</dbReference>
<dbReference type="EC" id="5.4.99.5" evidence="1"/>
<dbReference type="GO" id="GO:0046417">
    <property type="term" value="P:chorismate metabolic process"/>
    <property type="evidence" value="ECO:0007669"/>
    <property type="project" value="InterPro"/>
</dbReference>
<feature type="binding site" evidence="3">
    <location>
        <position position="17"/>
    </location>
    <ligand>
        <name>substrate</name>
    </ligand>
</feature>
<dbReference type="SUPFAM" id="SSF48600">
    <property type="entry name" value="Chorismate mutase II"/>
    <property type="match status" value="1"/>
</dbReference>
<dbReference type="InterPro" id="IPR036979">
    <property type="entry name" value="CM_dom_sf"/>
</dbReference>
<dbReference type="AlphaFoldDB" id="A0A1I4JUX8"/>
<dbReference type="NCBIfam" id="TIGR01803">
    <property type="entry name" value="CM-like"/>
    <property type="match status" value="1"/>
</dbReference>
<reference evidence="5 6" key="1">
    <citation type="submission" date="2016-10" db="EMBL/GenBank/DDBJ databases">
        <authorList>
            <person name="de Groot N.N."/>
        </authorList>
    </citation>
    <scope>NUCLEOTIDE SEQUENCE [LARGE SCALE GENOMIC DNA]</scope>
    <source>
        <strain evidence="5 6">DSM 15283</strain>
    </source>
</reference>
<dbReference type="InterPro" id="IPR051331">
    <property type="entry name" value="Chorismate_mutase-related"/>
</dbReference>
<keyword evidence="5" id="KW-0456">Lyase</keyword>
<dbReference type="PANTHER" id="PTHR38041:SF1">
    <property type="entry name" value="CHORISMATE MUTASE"/>
    <property type="match status" value="1"/>
</dbReference>
<feature type="binding site" evidence="3">
    <location>
        <position position="34"/>
    </location>
    <ligand>
        <name>substrate</name>
    </ligand>
</feature>
<evidence type="ECO:0000313" key="6">
    <source>
        <dbReference type="Proteomes" id="UP000199144"/>
    </source>
</evidence>
<evidence type="ECO:0000256" key="2">
    <source>
        <dbReference type="ARBA" id="ARBA00023235"/>
    </source>
</evidence>
<dbReference type="InterPro" id="IPR008241">
    <property type="entry name" value="Isochorismate_pyruvate-lyase"/>
</dbReference>
<protein>
    <recommendedName>
        <fullName evidence="1">chorismate mutase</fullName>
        <ecNumber evidence="1">5.4.99.5</ecNumber>
    </recommendedName>
</protein>
<keyword evidence="6" id="KW-1185">Reference proteome</keyword>
<name>A0A1I4JUX8_9RHOB</name>
<evidence type="ECO:0000259" key="4">
    <source>
        <dbReference type="PROSITE" id="PS51168"/>
    </source>
</evidence>
<feature type="binding site" evidence="3">
    <location>
        <position position="94"/>
    </location>
    <ligand>
        <name>substrate</name>
    </ligand>
</feature>
<dbReference type="GO" id="GO:0009697">
    <property type="term" value="P:salicylic acid biosynthetic process"/>
    <property type="evidence" value="ECO:0007669"/>
    <property type="project" value="InterPro"/>
</dbReference>
<dbReference type="InterPro" id="IPR002701">
    <property type="entry name" value="CM_II_prokaryot"/>
</dbReference>
<dbReference type="GO" id="GO:0004106">
    <property type="term" value="F:chorismate mutase activity"/>
    <property type="evidence" value="ECO:0007669"/>
    <property type="project" value="UniProtKB-EC"/>
</dbReference>
<dbReference type="Pfam" id="PF01817">
    <property type="entry name" value="CM_2"/>
    <property type="match status" value="1"/>
</dbReference>
<dbReference type="PROSITE" id="PS51168">
    <property type="entry name" value="CHORISMATE_MUT_2"/>
    <property type="match status" value="1"/>
</dbReference>
<keyword evidence="5" id="KW-0670">Pyruvate</keyword>
<feature type="domain" description="Chorismate mutase" evidence="4">
    <location>
        <begin position="7"/>
        <end position="98"/>
    </location>
</feature>
<sequence length="100" mass="11078">MTNLIAPENCTSMADLRVQIDAIDVQLITLLKTRSGYIDRAVDLKRIENLPARTTNRVAEVLGKVSATAEAKGLDPTLVRTLWTELIEWSIAQEAKELDA</sequence>
<feature type="binding site" evidence="3">
    <location>
        <position position="45"/>
    </location>
    <ligand>
        <name>substrate</name>
    </ligand>
</feature>
<dbReference type="PANTHER" id="PTHR38041">
    <property type="entry name" value="CHORISMATE MUTASE"/>
    <property type="match status" value="1"/>
</dbReference>
<dbReference type="EMBL" id="FOTQ01000001">
    <property type="protein sequence ID" value="SFL70369.1"/>
    <property type="molecule type" value="Genomic_DNA"/>
</dbReference>
<dbReference type="OrthoDB" id="514491at2"/>
<accession>A0A1I4JUX8</accession>
<proteinExistence type="predicted"/>
<dbReference type="STRING" id="254406.SAMN04488042_1011189"/>
<dbReference type="SMART" id="SM00830">
    <property type="entry name" value="CM_2"/>
    <property type="match status" value="1"/>
</dbReference>
<keyword evidence="2" id="KW-0413">Isomerase</keyword>
<evidence type="ECO:0000256" key="3">
    <source>
        <dbReference type="PIRSR" id="PIRSR029775-1"/>
    </source>
</evidence>
<dbReference type="PIRSF" id="PIRSF029775">
    <property type="entry name" value="Isochor_pyr_lyas"/>
    <property type="match status" value="1"/>
</dbReference>
<dbReference type="GO" id="GO:0016835">
    <property type="term" value="F:carbon-oxygen lyase activity"/>
    <property type="evidence" value="ECO:0007669"/>
    <property type="project" value="InterPro"/>
</dbReference>
<organism evidence="5 6">
    <name type="scientific">Shimia aestuarii</name>
    <dbReference type="NCBI Taxonomy" id="254406"/>
    <lineage>
        <taxon>Bacteria</taxon>
        <taxon>Pseudomonadati</taxon>
        <taxon>Pseudomonadota</taxon>
        <taxon>Alphaproteobacteria</taxon>
        <taxon>Rhodobacterales</taxon>
        <taxon>Roseobacteraceae</taxon>
    </lineage>
</organism>
<evidence type="ECO:0000313" key="5">
    <source>
        <dbReference type="EMBL" id="SFL70369.1"/>
    </source>
</evidence>
<gene>
    <name evidence="5" type="ORF">SAMN04488042_1011189</name>
</gene>
<evidence type="ECO:0000256" key="1">
    <source>
        <dbReference type="ARBA" id="ARBA00012404"/>
    </source>
</evidence>
<dbReference type="RefSeq" id="WP_093091767.1">
    <property type="nucleotide sequence ID" value="NZ_FOTQ01000001.1"/>
</dbReference>
<dbReference type="InterPro" id="IPR036263">
    <property type="entry name" value="Chorismate_II_sf"/>
</dbReference>
<dbReference type="Proteomes" id="UP000199144">
    <property type="component" value="Unassembled WGS sequence"/>
</dbReference>